<sequence>MALQKLHTNTDSPENEGGTDQGFSIIMGNSHDSIIKSSHKNDLVDAMDFGSLAKKCAVEGQMDMKGWELCKLAVKQQ</sequence>
<feature type="compositionally biased region" description="Polar residues" evidence="1">
    <location>
        <begin position="1"/>
        <end position="12"/>
    </location>
</feature>
<reference evidence="3" key="2">
    <citation type="submission" date="2016-11" db="UniProtKB">
        <authorList>
            <consortium name="WormBaseParasite"/>
        </authorList>
    </citation>
    <scope>IDENTIFICATION</scope>
</reference>
<organism evidence="2 3">
    <name type="scientific">Loa loa</name>
    <name type="common">Eye worm</name>
    <name type="synonym">Filaria loa</name>
    <dbReference type="NCBI Taxonomy" id="7209"/>
    <lineage>
        <taxon>Eukaryota</taxon>
        <taxon>Metazoa</taxon>
        <taxon>Ecdysozoa</taxon>
        <taxon>Nematoda</taxon>
        <taxon>Chromadorea</taxon>
        <taxon>Rhabditida</taxon>
        <taxon>Spirurina</taxon>
        <taxon>Spiruromorpha</taxon>
        <taxon>Filarioidea</taxon>
        <taxon>Onchocercidae</taxon>
        <taxon>Loa</taxon>
    </lineage>
</organism>
<evidence type="ECO:0000256" key="1">
    <source>
        <dbReference type="SAM" id="MobiDB-lite"/>
    </source>
</evidence>
<protein>
    <submittedName>
        <fullName evidence="3">Ovule protein</fullName>
    </submittedName>
</protein>
<dbReference type="AlphaFoldDB" id="A0A1I7W4E2"/>
<dbReference type="Proteomes" id="UP000095285">
    <property type="component" value="Unassembled WGS sequence"/>
</dbReference>
<reference evidence="2" key="1">
    <citation type="submission" date="2012-04" db="EMBL/GenBank/DDBJ databases">
        <title>The Genome Sequence of Loa loa.</title>
        <authorList>
            <consortium name="The Broad Institute Genome Sequencing Platform"/>
            <consortium name="Broad Institute Genome Sequencing Center for Infectious Disease"/>
            <person name="Nutman T.B."/>
            <person name="Fink D.L."/>
            <person name="Russ C."/>
            <person name="Young S."/>
            <person name="Zeng Q."/>
            <person name="Gargeya S."/>
            <person name="Alvarado L."/>
            <person name="Berlin A."/>
            <person name="Chapman S.B."/>
            <person name="Chen Z."/>
            <person name="Freedman E."/>
            <person name="Gellesch M."/>
            <person name="Goldberg J."/>
            <person name="Griggs A."/>
            <person name="Gujja S."/>
            <person name="Heilman E.R."/>
            <person name="Heiman D."/>
            <person name="Howarth C."/>
            <person name="Mehta T."/>
            <person name="Neiman D."/>
            <person name="Pearson M."/>
            <person name="Roberts A."/>
            <person name="Saif S."/>
            <person name="Shea T."/>
            <person name="Shenoy N."/>
            <person name="Sisk P."/>
            <person name="Stolte C."/>
            <person name="Sykes S."/>
            <person name="White J."/>
            <person name="Yandava C."/>
            <person name="Haas B."/>
            <person name="Henn M.R."/>
            <person name="Nusbaum C."/>
            <person name="Birren B."/>
        </authorList>
    </citation>
    <scope>NUCLEOTIDE SEQUENCE [LARGE SCALE GENOMIC DNA]</scope>
</reference>
<feature type="region of interest" description="Disordered" evidence="1">
    <location>
        <begin position="1"/>
        <end position="23"/>
    </location>
</feature>
<accession>A0A1I7W4E2</accession>
<dbReference type="WBParaSite" id="EN70_9535">
    <property type="protein sequence ID" value="EN70_9535"/>
    <property type="gene ID" value="EN70_9535"/>
</dbReference>
<name>A0A1I7W4E2_LOALO</name>
<proteinExistence type="predicted"/>
<evidence type="ECO:0000313" key="3">
    <source>
        <dbReference type="WBParaSite" id="EN70_9535"/>
    </source>
</evidence>
<keyword evidence="2" id="KW-1185">Reference proteome</keyword>
<evidence type="ECO:0000313" key="2">
    <source>
        <dbReference type="Proteomes" id="UP000095285"/>
    </source>
</evidence>